<keyword evidence="11" id="KW-1185">Reference proteome</keyword>
<evidence type="ECO:0000256" key="1">
    <source>
        <dbReference type="ARBA" id="ARBA00009651"/>
    </source>
</evidence>
<dbReference type="InterPro" id="IPR000315">
    <property type="entry name" value="Znf_B-box"/>
</dbReference>
<evidence type="ECO:0000259" key="8">
    <source>
        <dbReference type="PROSITE" id="PS50119"/>
    </source>
</evidence>
<dbReference type="FunFam" id="2.60.120.920:FF:000004">
    <property type="entry name" value="Butyrophilin subfamily 1 member A1"/>
    <property type="match status" value="1"/>
</dbReference>
<keyword evidence="3 6" id="KW-0863">Zinc-finger</keyword>
<keyword evidence="4" id="KW-0862">Zinc</keyword>
<dbReference type="InterPro" id="IPR001870">
    <property type="entry name" value="B30.2/SPRY"/>
</dbReference>
<dbReference type="SUPFAM" id="SSF57845">
    <property type="entry name" value="B-box zinc-binding domain"/>
    <property type="match status" value="1"/>
</dbReference>
<dbReference type="CDD" id="cd12888">
    <property type="entry name" value="SPRY_PRY_TRIM7_like"/>
    <property type="match status" value="1"/>
</dbReference>
<keyword evidence="2" id="KW-0479">Metal-binding</keyword>
<dbReference type="PROSITE" id="PS00518">
    <property type="entry name" value="ZF_RING_1"/>
    <property type="match status" value="1"/>
</dbReference>
<dbReference type="InterPro" id="IPR003879">
    <property type="entry name" value="Butyrophylin_SPRY"/>
</dbReference>
<evidence type="ECO:0000313" key="10">
    <source>
        <dbReference type="Ensembl" id="ENSSPUP00000009160.1"/>
    </source>
</evidence>
<dbReference type="OMA" id="AHRTHIM"/>
<evidence type="ECO:0000256" key="3">
    <source>
        <dbReference type="ARBA" id="ARBA00022771"/>
    </source>
</evidence>
<dbReference type="InterPro" id="IPR013083">
    <property type="entry name" value="Znf_RING/FYVE/PHD"/>
</dbReference>
<dbReference type="PRINTS" id="PR01407">
    <property type="entry name" value="BUTYPHLNCDUF"/>
</dbReference>
<proteinExistence type="inferred from homology"/>
<evidence type="ECO:0000256" key="4">
    <source>
        <dbReference type="ARBA" id="ARBA00022833"/>
    </source>
</evidence>
<comment type="function">
    <text evidence="5">Neurotoxin that produces dose-dependent hypolocomotion and hyperalgesia in mice. May directly act on the central nervous system, as it is 6500-fold more potent when administered intracerebroventricularly than intraperitoneal.</text>
</comment>
<dbReference type="Ensembl" id="ENSSPUT00000009780.1">
    <property type="protein sequence ID" value="ENSSPUP00000009160.1"/>
    <property type="gene ID" value="ENSSPUG00000007135.1"/>
</dbReference>
<dbReference type="PANTHER" id="PTHR24103">
    <property type="entry name" value="E3 UBIQUITIN-PROTEIN LIGASE TRIM"/>
    <property type="match status" value="1"/>
</dbReference>
<dbReference type="InterPro" id="IPR003877">
    <property type="entry name" value="SPRY_dom"/>
</dbReference>
<dbReference type="AlphaFoldDB" id="A0A8D0GRU6"/>
<evidence type="ECO:0000256" key="5">
    <source>
        <dbReference type="ARBA" id="ARBA00034460"/>
    </source>
</evidence>
<dbReference type="Pfam" id="PF00643">
    <property type="entry name" value="zf-B_box"/>
    <property type="match status" value="1"/>
</dbReference>
<dbReference type="PROSITE" id="PS50119">
    <property type="entry name" value="ZF_BBOX"/>
    <property type="match status" value="1"/>
</dbReference>
<evidence type="ECO:0000256" key="6">
    <source>
        <dbReference type="PROSITE-ProRule" id="PRU00024"/>
    </source>
</evidence>
<comment type="similarity">
    <text evidence="1">Belongs to the ohanin/vespryn family.</text>
</comment>
<dbReference type="Pfam" id="PF13765">
    <property type="entry name" value="PRY"/>
    <property type="match status" value="1"/>
</dbReference>
<dbReference type="InterPro" id="IPR017907">
    <property type="entry name" value="Znf_RING_CS"/>
</dbReference>
<feature type="domain" description="RING-type" evidence="7">
    <location>
        <begin position="21"/>
        <end position="62"/>
    </location>
</feature>
<dbReference type="SMART" id="SM00336">
    <property type="entry name" value="BBOX"/>
    <property type="match status" value="1"/>
</dbReference>
<evidence type="ECO:0008006" key="12">
    <source>
        <dbReference type="Google" id="ProtNLM"/>
    </source>
</evidence>
<dbReference type="CDD" id="cd16594">
    <property type="entry name" value="RING-HC_TRIM7-like_C-IV"/>
    <property type="match status" value="1"/>
</dbReference>
<dbReference type="SMART" id="SM00184">
    <property type="entry name" value="RING"/>
    <property type="match status" value="1"/>
</dbReference>
<dbReference type="Gene3D" id="2.60.120.920">
    <property type="match status" value="1"/>
</dbReference>
<dbReference type="InterPro" id="IPR050143">
    <property type="entry name" value="TRIM/RBCC"/>
</dbReference>
<dbReference type="Pfam" id="PF00622">
    <property type="entry name" value="SPRY"/>
    <property type="match status" value="1"/>
</dbReference>
<dbReference type="InterPro" id="IPR013320">
    <property type="entry name" value="ConA-like_dom_sf"/>
</dbReference>
<evidence type="ECO:0000313" key="11">
    <source>
        <dbReference type="Proteomes" id="UP000694392"/>
    </source>
</evidence>
<reference evidence="10" key="1">
    <citation type="submission" date="2025-05" db="UniProtKB">
        <authorList>
            <consortium name="Ensembl"/>
        </authorList>
    </citation>
    <scope>IDENTIFICATION</scope>
</reference>
<dbReference type="Gene3D" id="3.30.40.10">
    <property type="entry name" value="Zinc/RING finger domain, C3HC4 (zinc finger)"/>
    <property type="match status" value="1"/>
</dbReference>
<dbReference type="PROSITE" id="PS50089">
    <property type="entry name" value="ZF_RING_2"/>
    <property type="match status" value="1"/>
</dbReference>
<dbReference type="SUPFAM" id="SSF57850">
    <property type="entry name" value="RING/U-box"/>
    <property type="match status" value="1"/>
</dbReference>
<protein>
    <recommendedName>
        <fullName evidence="12">Zinc finger protein RFP-like</fullName>
    </recommendedName>
</protein>
<dbReference type="Pfam" id="PF15227">
    <property type="entry name" value="zf-C3HC4_4"/>
    <property type="match status" value="1"/>
</dbReference>
<dbReference type="SMART" id="SM00589">
    <property type="entry name" value="PRY"/>
    <property type="match status" value="1"/>
</dbReference>
<dbReference type="GO" id="GO:0008270">
    <property type="term" value="F:zinc ion binding"/>
    <property type="evidence" value="ECO:0007669"/>
    <property type="project" value="UniProtKB-KW"/>
</dbReference>
<organism evidence="10 11">
    <name type="scientific">Sphenodon punctatus</name>
    <name type="common">Tuatara</name>
    <name type="synonym">Hatteria punctata</name>
    <dbReference type="NCBI Taxonomy" id="8508"/>
    <lineage>
        <taxon>Eukaryota</taxon>
        <taxon>Metazoa</taxon>
        <taxon>Chordata</taxon>
        <taxon>Craniata</taxon>
        <taxon>Vertebrata</taxon>
        <taxon>Euteleostomi</taxon>
        <taxon>Lepidosauria</taxon>
        <taxon>Sphenodontia</taxon>
        <taxon>Sphenodontidae</taxon>
        <taxon>Sphenodon</taxon>
    </lineage>
</organism>
<dbReference type="SMART" id="SM00449">
    <property type="entry name" value="SPRY"/>
    <property type="match status" value="1"/>
</dbReference>
<dbReference type="Ensembl" id="ENSSPUT00000009785.1">
    <property type="protein sequence ID" value="ENSSPUP00000009166.1"/>
    <property type="gene ID" value="ENSSPUG00000007135.1"/>
</dbReference>
<dbReference type="SUPFAM" id="SSF49899">
    <property type="entry name" value="Concanavalin A-like lectins/glucanases"/>
    <property type="match status" value="1"/>
</dbReference>
<name>A0A8D0GRU6_SPHPU</name>
<dbReference type="PROSITE" id="PS50188">
    <property type="entry name" value="B302_SPRY"/>
    <property type="match status" value="1"/>
</dbReference>
<evidence type="ECO:0000259" key="7">
    <source>
        <dbReference type="PROSITE" id="PS50089"/>
    </source>
</evidence>
<dbReference type="InterPro" id="IPR043136">
    <property type="entry name" value="B30.2/SPRY_sf"/>
</dbReference>
<accession>A0A8D0GRU6</accession>
<feature type="domain" description="B box-type" evidence="8">
    <location>
        <begin position="91"/>
        <end position="132"/>
    </location>
</feature>
<evidence type="ECO:0000256" key="2">
    <source>
        <dbReference type="ARBA" id="ARBA00022723"/>
    </source>
</evidence>
<dbReference type="InterPro" id="IPR006574">
    <property type="entry name" value="PRY"/>
</dbReference>
<dbReference type="Gene3D" id="3.30.160.60">
    <property type="entry name" value="Classic Zinc Finger"/>
    <property type="match status" value="1"/>
</dbReference>
<evidence type="ECO:0000259" key="9">
    <source>
        <dbReference type="PROSITE" id="PS50188"/>
    </source>
</evidence>
<dbReference type="GeneTree" id="ENSGT01030000234669"/>
<dbReference type="InterPro" id="IPR001841">
    <property type="entry name" value="Znf_RING"/>
</dbReference>
<dbReference type="CDD" id="cd19762">
    <property type="entry name" value="Bbox2_TRIM7-like"/>
    <property type="match status" value="1"/>
</dbReference>
<dbReference type="Proteomes" id="UP000694392">
    <property type="component" value="Unplaced"/>
</dbReference>
<sequence>MAAAAAAAPDPVKILQEETTCPICLHYFADPVTLECGHNFCRACITQSWGESGANVSCPECREICPMGSLKPNRQLRSMVDVAKQLSLAPRAETVCEKHQEPLKLFCQDDRVPICVVCSMAKKHRAHTVVPIEEAVQEYKEKLLSHLETMKKERDEILVQRLSGEKKRQELLVSVGAQRQKVLSEFERLHQFLEKQQYFLLAQLGELETEIGKRRGGDAARCSEEISRLDILIREMEGQGQQPASRFLQDIESTLSRSKKRRLQQPVDDSPELEETLGASSLQTAALQETLQKFKESLPSALEKAKKSAPTSYRTAMVTLDPDTANPHLVLSEDRKRVRWGDTRQKLPKNPERFNLYPWVLGREGFTSGRHCWEVEVGCGRGWAVGVARESVRRKGAIIFSPEEGIWGVELWRDQYRAVTSPVTPLSLSRPPSRIQVCLDWAGGRVTFLDANTKAPIFTFLPASFSGERILPWFWVRKGSQLSLCP</sequence>
<feature type="domain" description="B30.2/SPRY" evidence="9">
    <location>
        <begin position="298"/>
        <end position="486"/>
    </location>
</feature>